<dbReference type="EMBL" id="CP139558">
    <property type="protein sequence ID" value="WPU94591.1"/>
    <property type="molecule type" value="Genomic_DNA"/>
</dbReference>
<keyword evidence="2" id="KW-1185">Reference proteome</keyword>
<dbReference type="Pfam" id="PF13715">
    <property type="entry name" value="CarbopepD_reg_2"/>
    <property type="match status" value="1"/>
</dbReference>
<organism evidence="1 2">
    <name type="scientific">Mucilaginibacter sabulilitoris</name>
    <dbReference type="NCBI Taxonomy" id="1173583"/>
    <lineage>
        <taxon>Bacteria</taxon>
        <taxon>Pseudomonadati</taxon>
        <taxon>Bacteroidota</taxon>
        <taxon>Sphingobacteriia</taxon>
        <taxon>Sphingobacteriales</taxon>
        <taxon>Sphingobacteriaceae</taxon>
        <taxon>Mucilaginibacter</taxon>
    </lineage>
</organism>
<evidence type="ECO:0000313" key="1">
    <source>
        <dbReference type="EMBL" id="WPU94591.1"/>
    </source>
</evidence>
<dbReference type="Proteomes" id="UP001324380">
    <property type="component" value="Chromosome"/>
</dbReference>
<dbReference type="SUPFAM" id="SSF49464">
    <property type="entry name" value="Carboxypeptidase regulatory domain-like"/>
    <property type="match status" value="1"/>
</dbReference>
<evidence type="ECO:0000313" key="2">
    <source>
        <dbReference type="Proteomes" id="UP001324380"/>
    </source>
</evidence>
<accession>A0ABZ0TP63</accession>
<protein>
    <submittedName>
        <fullName evidence="1">Carboxypeptidase-like regulatory domain-containing protein</fullName>
    </submittedName>
</protein>
<sequence length="245" mass="27762">MRCLLPLLMIYSCINAYGQTINGILTDGRTGQRISGAWVTSAKAGTISGLQGEFAIKANSPIDTIRVKMQGYKPYMQPVDASANKNILIRLEEAVIELDVVHVTAKRDRVKDSLNNRAMFAKEFNTSAPKLKDILVVSHSPGPLPVFGVTVAPSQLIRAITYKHSKEYKFKKVLVRDENNRYIDSRFSERLVTEISGLKDDSLLSFMDRYRPTIDQIKKMTDYDIRIYIKNNIPKFRSDTLLKTK</sequence>
<proteinExistence type="predicted"/>
<dbReference type="InterPro" id="IPR008969">
    <property type="entry name" value="CarboxyPept-like_regulatory"/>
</dbReference>
<reference evidence="1 2" key="1">
    <citation type="submission" date="2023-11" db="EMBL/GenBank/DDBJ databases">
        <title>Analysis of the Genomes of Mucilaginibacter gossypii cycad 4 and M. sabulilitoris SNA2: microbes with the potential for plant growth promotion.</title>
        <authorList>
            <person name="Hirsch A.M."/>
            <person name="Humm E."/>
            <person name="Rubbi M."/>
            <person name="Del Vecchio G."/>
            <person name="Ha S.M."/>
            <person name="Pellegrini M."/>
            <person name="Gunsalus R.P."/>
        </authorList>
    </citation>
    <scope>NUCLEOTIDE SEQUENCE [LARGE SCALE GENOMIC DNA]</scope>
    <source>
        <strain evidence="1 2">SNA2</strain>
    </source>
</reference>
<gene>
    <name evidence="1" type="ORF">SNE25_03525</name>
</gene>
<dbReference type="Gene3D" id="2.60.40.1120">
    <property type="entry name" value="Carboxypeptidase-like, regulatory domain"/>
    <property type="match status" value="1"/>
</dbReference>
<name>A0ABZ0TP63_9SPHI</name>
<dbReference type="RefSeq" id="WP_321563709.1">
    <property type="nucleotide sequence ID" value="NZ_CP139558.1"/>
</dbReference>